<dbReference type="Proteomes" id="UP001226434">
    <property type="component" value="Unassembled WGS sequence"/>
</dbReference>
<evidence type="ECO:0008006" key="4">
    <source>
        <dbReference type="Google" id="ProtNLM"/>
    </source>
</evidence>
<keyword evidence="3" id="KW-1185">Reference proteome</keyword>
<proteinExistence type="predicted"/>
<organism evidence="2 3">
    <name type="scientific">Pinibacter soli</name>
    <dbReference type="NCBI Taxonomy" id="3044211"/>
    <lineage>
        <taxon>Bacteria</taxon>
        <taxon>Pseudomonadati</taxon>
        <taxon>Bacteroidota</taxon>
        <taxon>Chitinophagia</taxon>
        <taxon>Chitinophagales</taxon>
        <taxon>Chitinophagaceae</taxon>
        <taxon>Pinibacter</taxon>
    </lineage>
</organism>
<gene>
    <name evidence="2" type="ORF">QJ048_20940</name>
</gene>
<evidence type="ECO:0000313" key="3">
    <source>
        <dbReference type="Proteomes" id="UP001226434"/>
    </source>
</evidence>
<sequence length="195" mass="21206">MKLLKLATLCLLCICVSSTALHAQYEPDNSSGEKGFDKSKLFFGGNFGLSFSSYNTFVNVSPQLGYRFNRYIAAGIGINGQYYSYDDGYGKNQYGIAGLNVFGRVYPIPQLFAQLQPEANYTWGKYIPHNAADGPTQTKDSEVRPALLIGAGGVIPMGSGGSGIILMVQYDLLGERDMPPYGDKPFFSFGVNFGL</sequence>
<keyword evidence="1" id="KW-0732">Signal</keyword>
<evidence type="ECO:0000313" key="2">
    <source>
        <dbReference type="EMBL" id="MDI3322269.1"/>
    </source>
</evidence>
<name>A0ABT6RI79_9BACT</name>
<feature type="chain" id="PRO_5045997883" description="Outer membrane protein beta-barrel domain-containing protein" evidence="1">
    <location>
        <begin position="23"/>
        <end position="195"/>
    </location>
</feature>
<comment type="caution">
    <text evidence="2">The sequence shown here is derived from an EMBL/GenBank/DDBJ whole genome shotgun (WGS) entry which is preliminary data.</text>
</comment>
<evidence type="ECO:0000256" key="1">
    <source>
        <dbReference type="SAM" id="SignalP"/>
    </source>
</evidence>
<accession>A0ABT6RI79</accession>
<protein>
    <recommendedName>
        <fullName evidence="4">Outer membrane protein beta-barrel domain-containing protein</fullName>
    </recommendedName>
</protein>
<dbReference type="RefSeq" id="WP_282336387.1">
    <property type="nucleotide sequence ID" value="NZ_JASBRG010000007.1"/>
</dbReference>
<reference evidence="2 3" key="1">
    <citation type="submission" date="2023-05" db="EMBL/GenBank/DDBJ databases">
        <title>Genome sequence of Pinibacter sp. MAH-24.</title>
        <authorList>
            <person name="Huq M.A."/>
        </authorList>
    </citation>
    <scope>NUCLEOTIDE SEQUENCE [LARGE SCALE GENOMIC DNA]</scope>
    <source>
        <strain evidence="2 3">MAH-24</strain>
    </source>
</reference>
<dbReference type="EMBL" id="JASBRG010000007">
    <property type="protein sequence ID" value="MDI3322269.1"/>
    <property type="molecule type" value="Genomic_DNA"/>
</dbReference>
<feature type="signal peptide" evidence="1">
    <location>
        <begin position="1"/>
        <end position="22"/>
    </location>
</feature>